<evidence type="ECO:0000259" key="4">
    <source>
        <dbReference type="PROSITE" id="PS01124"/>
    </source>
</evidence>
<dbReference type="InterPro" id="IPR018060">
    <property type="entry name" value="HTH_AraC"/>
</dbReference>
<proteinExistence type="predicted"/>
<evidence type="ECO:0000256" key="2">
    <source>
        <dbReference type="ARBA" id="ARBA00023125"/>
    </source>
</evidence>
<keyword evidence="2" id="KW-0238">DNA-binding</keyword>
<dbReference type="PANTHER" id="PTHR43280:SF32">
    <property type="entry name" value="TRANSCRIPTIONAL REGULATORY PROTEIN"/>
    <property type="match status" value="1"/>
</dbReference>
<keyword evidence="6" id="KW-1185">Reference proteome</keyword>
<name>A0ABT3XV49_9FLAO</name>
<dbReference type="Pfam" id="PF12833">
    <property type="entry name" value="HTH_18"/>
    <property type="match status" value="1"/>
</dbReference>
<dbReference type="SMART" id="SM00342">
    <property type="entry name" value="HTH_ARAC"/>
    <property type="match status" value="1"/>
</dbReference>
<dbReference type="PANTHER" id="PTHR43280">
    <property type="entry name" value="ARAC-FAMILY TRANSCRIPTIONAL REGULATOR"/>
    <property type="match status" value="1"/>
</dbReference>
<evidence type="ECO:0000256" key="3">
    <source>
        <dbReference type="ARBA" id="ARBA00023163"/>
    </source>
</evidence>
<evidence type="ECO:0000256" key="1">
    <source>
        <dbReference type="ARBA" id="ARBA00023015"/>
    </source>
</evidence>
<dbReference type="PROSITE" id="PS01124">
    <property type="entry name" value="HTH_ARAC_FAMILY_2"/>
    <property type="match status" value="1"/>
</dbReference>
<accession>A0ABT3XV49</accession>
<evidence type="ECO:0000313" key="5">
    <source>
        <dbReference type="EMBL" id="MCX8525566.1"/>
    </source>
</evidence>
<reference evidence="5" key="1">
    <citation type="submission" date="2022-10" db="EMBL/GenBank/DDBJ databases">
        <title>Chryseobacterium sp. nov., a novel bacterial species.</title>
        <authorList>
            <person name="Cao Y."/>
        </authorList>
    </citation>
    <scope>NUCLEOTIDE SEQUENCE</scope>
    <source>
        <strain evidence="5">CCTCC AB2015118</strain>
    </source>
</reference>
<sequence>MEICRVNNSRTMKHYNDLGTFSKDIGIDAPEHPLFSITFGHKSNGGIDDIVFTAGFYIISFQKFISGSITYGKKDFDHARGKLIFFKPNQTVTFKNVKSEDDCFLILIKEDFLAGTNLHKEIREYGYFDYETNEALYLSPSEEDTIWILVNIMHQELHNNTDVYSKSIHLSHLRTFLTYAQRFYKRQFINRIETSGAYANRFQQLIEAYYKENEFLEKGLPTVAYMADKLNVSPRYLSDLLKQETGKTAIELIHIHLIKEAKNLLTDGKMNISEISFSLGFENPNYFARLFKKEVGIPPNIYRNEQLN</sequence>
<feature type="domain" description="HTH araC/xylS-type" evidence="4">
    <location>
        <begin position="200"/>
        <end position="305"/>
    </location>
</feature>
<dbReference type="InterPro" id="IPR009057">
    <property type="entry name" value="Homeodomain-like_sf"/>
</dbReference>
<dbReference type="SUPFAM" id="SSF46689">
    <property type="entry name" value="Homeodomain-like"/>
    <property type="match status" value="1"/>
</dbReference>
<organism evidence="5 6">
    <name type="scientific">Chryseobacterium formosus</name>
    <dbReference type="NCBI Taxonomy" id="1537363"/>
    <lineage>
        <taxon>Bacteria</taxon>
        <taxon>Pseudomonadati</taxon>
        <taxon>Bacteroidota</taxon>
        <taxon>Flavobacteriia</taxon>
        <taxon>Flavobacteriales</taxon>
        <taxon>Weeksellaceae</taxon>
        <taxon>Chryseobacterium group</taxon>
        <taxon>Chryseobacterium</taxon>
    </lineage>
</organism>
<dbReference type="PRINTS" id="PR00032">
    <property type="entry name" value="HTHARAC"/>
</dbReference>
<keyword evidence="3" id="KW-0804">Transcription</keyword>
<dbReference type="Proteomes" id="UP001073122">
    <property type="component" value="Unassembled WGS sequence"/>
</dbReference>
<protein>
    <submittedName>
        <fullName evidence="5">Helix-turn-helix transcriptional regulator</fullName>
    </submittedName>
</protein>
<dbReference type="RefSeq" id="WP_267266824.1">
    <property type="nucleotide sequence ID" value="NZ_JAOVZW010000021.1"/>
</dbReference>
<gene>
    <name evidence="5" type="ORF">OF897_16760</name>
</gene>
<dbReference type="EMBL" id="JAOVZW010000021">
    <property type="protein sequence ID" value="MCX8525566.1"/>
    <property type="molecule type" value="Genomic_DNA"/>
</dbReference>
<dbReference type="Gene3D" id="1.10.10.60">
    <property type="entry name" value="Homeodomain-like"/>
    <property type="match status" value="2"/>
</dbReference>
<dbReference type="InterPro" id="IPR020449">
    <property type="entry name" value="Tscrpt_reg_AraC-type_HTH"/>
</dbReference>
<comment type="caution">
    <text evidence="5">The sequence shown here is derived from an EMBL/GenBank/DDBJ whole genome shotgun (WGS) entry which is preliminary data.</text>
</comment>
<evidence type="ECO:0000313" key="6">
    <source>
        <dbReference type="Proteomes" id="UP001073122"/>
    </source>
</evidence>
<keyword evidence="1" id="KW-0805">Transcription regulation</keyword>